<protein>
    <submittedName>
        <fullName evidence="2">DUF2017 domain-containing protein</fullName>
    </submittedName>
</protein>
<organism evidence="2 3">
    <name type="scientific">Brachybacterium nesterenkovii</name>
    <dbReference type="NCBI Taxonomy" id="47847"/>
    <lineage>
        <taxon>Bacteria</taxon>
        <taxon>Bacillati</taxon>
        <taxon>Actinomycetota</taxon>
        <taxon>Actinomycetes</taxon>
        <taxon>Micrococcales</taxon>
        <taxon>Dermabacteraceae</taxon>
        <taxon>Brachybacterium</taxon>
    </lineage>
</organism>
<feature type="region of interest" description="Disordered" evidence="1">
    <location>
        <begin position="179"/>
        <end position="203"/>
    </location>
</feature>
<gene>
    <name evidence="2" type="ORF">FM110_06030</name>
</gene>
<name>A0A1X6WZ00_9MICO</name>
<evidence type="ECO:0000313" key="3">
    <source>
        <dbReference type="Proteomes" id="UP000195981"/>
    </source>
</evidence>
<sequence>MAYEFVRRADDMVMCRLDPQEKAIIAQVAQEVSDLIRADLGMGEEPEAVREAAGSDDPLARLEAEFAVDSPREPRDSAVRRLFPAASEEDPALAEEFRRLGQGDLASGKLSALGVVQRSIDRVGPTAAEIVLDEEAATAWLTGLNDMRLVLADRLSLREDEDLDTLRMLQQIAEDAGIDGDDLERAAGGTPEGADASGGDDGPTAAGPDLVLAVYDLLTWLQESLVRVVAR</sequence>
<proteinExistence type="predicted"/>
<dbReference type="InterPro" id="IPR018561">
    <property type="entry name" value="AosR"/>
</dbReference>
<feature type="compositionally biased region" description="Low complexity" evidence="1">
    <location>
        <begin position="193"/>
        <end position="203"/>
    </location>
</feature>
<keyword evidence="3" id="KW-1185">Reference proteome</keyword>
<accession>A0A1X6WZ00</accession>
<dbReference type="Pfam" id="PF09438">
    <property type="entry name" value="DUF2017"/>
    <property type="match status" value="1"/>
</dbReference>
<dbReference type="RefSeq" id="WP_087103610.1">
    <property type="nucleotide sequence ID" value="NZ_FWFG01000052.1"/>
</dbReference>
<evidence type="ECO:0000313" key="2">
    <source>
        <dbReference type="EMBL" id="SLM91006.1"/>
    </source>
</evidence>
<dbReference type="Proteomes" id="UP000195981">
    <property type="component" value="Unassembled WGS sequence"/>
</dbReference>
<dbReference type="OrthoDB" id="3268479at2"/>
<dbReference type="AlphaFoldDB" id="A0A1X6WZ00"/>
<reference evidence="2 3" key="1">
    <citation type="submission" date="2017-02" db="EMBL/GenBank/DDBJ databases">
        <authorList>
            <person name="Peterson S.W."/>
        </authorList>
    </citation>
    <scope>NUCLEOTIDE SEQUENCE [LARGE SCALE GENOMIC DNA]</scope>
    <source>
        <strain evidence="2 3">CIP104813</strain>
    </source>
</reference>
<evidence type="ECO:0000256" key="1">
    <source>
        <dbReference type="SAM" id="MobiDB-lite"/>
    </source>
</evidence>
<dbReference type="EMBL" id="FWFG01000052">
    <property type="protein sequence ID" value="SLM91006.1"/>
    <property type="molecule type" value="Genomic_DNA"/>
</dbReference>